<dbReference type="PIRSF" id="PIRSF000460">
    <property type="entry name" value="Pprylas_GlgP"/>
    <property type="match status" value="1"/>
</dbReference>
<sequence length="843" mass="95911">MLDPRQLYGFLPSNKTGVEKLATLALDMRWSWNHAADKFWRQLDPGLWDLTQNPWLVLQTVSRSKVEEVLNDSLFKEKLDSLLELREKAATKPAWFQEKHPEAVLTQVAYFSMEFMLNEALPIYVGGLGNVAGDQLKSASDLGVPVTGIGLFYQQGYFRQEIDQYGNQQVIHTFNDPGQVPITPLRNEGGEWIRIQVPLGGYKIWLRTWEVQAGRVRLCLLDSNDPANLPVHRGITNELYGGGADLRIKQEIILGIGGWKLLDAINLKPEVCHLNEGHSGFVVLERARDYSKKSGCSFYEALSITRAGNVFTTHTAVPAGFDHFNPSLMENMLGKYTREELGISMEELLALGRENPDNQNEYFNMAYLAVRGSGAVNGVSQLHGKISRQLFRVLFPRWPIEEIPIGHVTNGVHMPSWDNEYSDKIWSKACGKERWRGDLGNLGKSMCRLSDDDLWQLRNSCREGLIHFIRERFERQALLGGSITHQQWDLNTIFDKNVLTLGFARRFVPYKRPNLLLNDKNRLLGLLNQKSQPLQLVLAGKAGPNDEFGKALIREWIQFIEKNNLYQKVVFLSDYDMEITAQMVSGVDLWLNTPIRPWEACGTSGMKVLVNGGLNLSTLDGWWAEAYSPEVGWAINDAAHSDSDGLSEAKETEVLFDLLEHQIIPEFYQQNEKGIPTRWIERIRKSMSLLAPVFSANRTVREYTENYYLPAATRYLERSGNQGELGKKMYEDHMHLKANWDAISFGDIQNETIGDFHVFQVAIRLGEINPEWVIVEIFSEGTNGGMPEKVPMERLMDPNNPGVQVYRGKVTSAKPMEHFTIRVRPNLKSTSVPLEVSQIFWEH</sequence>
<dbReference type="InterPro" id="IPR024517">
    <property type="entry name" value="Glycogen_phosphorylase_DUF3417"/>
</dbReference>
<evidence type="ECO:0000313" key="6">
    <source>
        <dbReference type="Proteomes" id="UP001236663"/>
    </source>
</evidence>
<dbReference type="RefSeq" id="WP_163382997.1">
    <property type="nucleotide sequence ID" value="NZ_JAUFQS010000047.1"/>
</dbReference>
<dbReference type="Gene3D" id="3.40.50.2000">
    <property type="entry name" value="Glycogen Phosphorylase B"/>
    <property type="match status" value="3"/>
</dbReference>
<accession>A0ABT8CG48</accession>
<dbReference type="Pfam" id="PF00343">
    <property type="entry name" value="Phosphorylase"/>
    <property type="match status" value="1"/>
</dbReference>
<name>A0ABT8CG48_9BACT</name>
<dbReference type="InterPro" id="IPR052182">
    <property type="entry name" value="Glycogen/Maltodextrin_Phosph"/>
</dbReference>
<protein>
    <submittedName>
        <fullName evidence="5">Alpha-glucan family phosphorylase</fullName>
    </submittedName>
</protein>
<comment type="similarity">
    <text evidence="2">Belongs to the glycogen phosphorylase family.</text>
</comment>
<gene>
    <name evidence="5" type="primary">glgP</name>
    <name evidence="5" type="ORF">QWZ15_22075</name>
</gene>
<reference evidence="6" key="1">
    <citation type="journal article" date="2019" name="Int. J. Syst. Evol. Microbiol.">
        <title>The Global Catalogue of Microorganisms (GCM) 10K type strain sequencing project: providing services to taxonomists for standard genome sequencing and annotation.</title>
        <authorList>
            <consortium name="The Broad Institute Genomics Platform"/>
            <consortium name="The Broad Institute Genome Sequencing Center for Infectious Disease"/>
            <person name="Wu L."/>
            <person name="Ma J."/>
        </authorList>
    </citation>
    <scope>NUCLEOTIDE SEQUENCE [LARGE SCALE GENOMIC DNA]</scope>
    <source>
        <strain evidence="6">CECT 7706</strain>
    </source>
</reference>
<dbReference type="SUPFAM" id="SSF53756">
    <property type="entry name" value="UDP-Glycosyltransferase/glycogen phosphorylase"/>
    <property type="match status" value="1"/>
</dbReference>
<comment type="catalytic activity">
    <reaction evidence="1">
        <text>[(1-&gt;4)-alpha-D-glucosyl](n) + phosphate = [(1-&gt;4)-alpha-D-glucosyl](n-1) + alpha-D-glucose 1-phosphate</text>
        <dbReference type="Rhea" id="RHEA:41732"/>
        <dbReference type="Rhea" id="RHEA-COMP:9584"/>
        <dbReference type="Rhea" id="RHEA-COMP:9586"/>
        <dbReference type="ChEBI" id="CHEBI:15444"/>
        <dbReference type="ChEBI" id="CHEBI:43474"/>
        <dbReference type="ChEBI" id="CHEBI:58601"/>
        <dbReference type="EC" id="2.4.1.1"/>
    </reaction>
</comment>
<dbReference type="Proteomes" id="UP001236663">
    <property type="component" value="Unassembled WGS sequence"/>
</dbReference>
<feature type="domain" description="DUF3417" evidence="4">
    <location>
        <begin position="18"/>
        <end position="121"/>
    </location>
</feature>
<dbReference type="NCBIfam" id="TIGR02094">
    <property type="entry name" value="more_P_ylases"/>
    <property type="match status" value="1"/>
</dbReference>
<evidence type="ECO:0000313" key="5">
    <source>
        <dbReference type="EMBL" id="MDN3690523.1"/>
    </source>
</evidence>
<proteinExistence type="inferred from homology"/>
<dbReference type="InterPro" id="IPR011834">
    <property type="entry name" value="Agluc_phsphrylas"/>
</dbReference>
<evidence type="ECO:0000256" key="3">
    <source>
        <dbReference type="ARBA" id="ARBA00022533"/>
    </source>
</evidence>
<evidence type="ECO:0000256" key="2">
    <source>
        <dbReference type="ARBA" id="ARBA00006047"/>
    </source>
</evidence>
<dbReference type="PANTHER" id="PTHR42655:SF1">
    <property type="entry name" value="GLYCOGEN PHOSPHORYLASE"/>
    <property type="match status" value="1"/>
</dbReference>
<dbReference type="EMBL" id="JAUFQS010000047">
    <property type="protein sequence ID" value="MDN3690523.1"/>
    <property type="molecule type" value="Genomic_DNA"/>
</dbReference>
<dbReference type="Pfam" id="PF11897">
    <property type="entry name" value="DUF3417"/>
    <property type="match status" value="1"/>
</dbReference>
<keyword evidence="3" id="KW-0021">Allosteric enzyme</keyword>
<dbReference type="InterPro" id="IPR000811">
    <property type="entry name" value="Glyco_trans_35"/>
</dbReference>
<dbReference type="PANTHER" id="PTHR42655">
    <property type="entry name" value="GLYCOGEN PHOSPHORYLASE"/>
    <property type="match status" value="1"/>
</dbReference>
<keyword evidence="6" id="KW-1185">Reference proteome</keyword>
<evidence type="ECO:0000259" key="4">
    <source>
        <dbReference type="Pfam" id="PF11897"/>
    </source>
</evidence>
<organism evidence="5 6">
    <name type="scientific">Cyclobacterium jeungdonense</name>
    <dbReference type="NCBI Taxonomy" id="708087"/>
    <lineage>
        <taxon>Bacteria</taxon>
        <taxon>Pseudomonadati</taxon>
        <taxon>Bacteroidota</taxon>
        <taxon>Cytophagia</taxon>
        <taxon>Cytophagales</taxon>
        <taxon>Cyclobacteriaceae</taxon>
        <taxon>Cyclobacterium</taxon>
    </lineage>
</organism>
<evidence type="ECO:0000256" key="1">
    <source>
        <dbReference type="ARBA" id="ARBA00001275"/>
    </source>
</evidence>
<comment type="caution">
    <text evidence="5">The sequence shown here is derived from an EMBL/GenBank/DDBJ whole genome shotgun (WGS) entry which is preliminary data.</text>
</comment>